<dbReference type="RefSeq" id="WP_133438823.1">
    <property type="nucleotide sequence ID" value="NZ_CP037954.1"/>
</dbReference>
<reference evidence="1 2" key="1">
    <citation type="submission" date="2019-03" db="EMBL/GenBank/DDBJ databases">
        <authorList>
            <person name="Kim H."/>
            <person name="Yu S.-M."/>
        </authorList>
    </citation>
    <scope>NUCLEOTIDE SEQUENCE [LARGE SCALE GENOMIC DNA]</scope>
    <source>
        <strain evidence="1 2">NBC122</strain>
    </source>
</reference>
<dbReference type="InterPro" id="IPR008969">
    <property type="entry name" value="CarboxyPept-like_regulatory"/>
</dbReference>
<evidence type="ECO:0000313" key="1">
    <source>
        <dbReference type="EMBL" id="QBO57310.1"/>
    </source>
</evidence>
<accession>A0A4P6ZCR6</accession>
<sequence length="272" mass="31240">MKKASLLFILLFGFLINAQIISGTIFSKEDRQPIPYAKIGIENENTGTIADENGHFKIDLTNIDINKALKIEVGGFEKYAVSVAHFLKEKQRPIFLTEKVKDIQEVVINPKKYIRKNWGINTKTQSIQIGHIPSKSEEDLSKEVAMLFKTNKKAKIEKININISNFKTDKPVFIRFTVYDKNLNSILIEDLHDEITSDKIVDNTYSYDVSKNNIWVNNHFYIGIQLLNRFEGAFYMSGALMGNKTIYRNYLGEWKKVPMVSPAINIDVKVQK</sequence>
<dbReference type="AlphaFoldDB" id="A0A4P6ZCR6"/>
<dbReference type="Pfam" id="PF13715">
    <property type="entry name" value="CarbopepD_reg_2"/>
    <property type="match status" value="1"/>
</dbReference>
<dbReference type="OrthoDB" id="2247630at2"/>
<dbReference type="KEGG" id="csal:NBC122_00461"/>
<protein>
    <recommendedName>
        <fullName evidence="3">CarboxypepD_reg-like domain-containing protein</fullName>
    </recommendedName>
</protein>
<dbReference type="EMBL" id="CP037954">
    <property type="protein sequence ID" value="QBO57310.1"/>
    <property type="molecule type" value="Genomic_DNA"/>
</dbReference>
<proteinExistence type="predicted"/>
<dbReference type="SUPFAM" id="SSF49464">
    <property type="entry name" value="Carboxypeptidase regulatory domain-like"/>
    <property type="match status" value="1"/>
</dbReference>
<organism evidence="1 2">
    <name type="scientific">Chryseobacterium salivictor</name>
    <dbReference type="NCBI Taxonomy" id="2547600"/>
    <lineage>
        <taxon>Bacteria</taxon>
        <taxon>Pseudomonadati</taxon>
        <taxon>Bacteroidota</taxon>
        <taxon>Flavobacteriia</taxon>
        <taxon>Flavobacteriales</taxon>
        <taxon>Weeksellaceae</taxon>
        <taxon>Chryseobacterium group</taxon>
        <taxon>Chryseobacterium</taxon>
    </lineage>
</organism>
<gene>
    <name evidence="1" type="ORF">NBC122_00461</name>
</gene>
<keyword evidence="2" id="KW-1185">Reference proteome</keyword>
<evidence type="ECO:0000313" key="2">
    <source>
        <dbReference type="Proteomes" id="UP000294419"/>
    </source>
</evidence>
<evidence type="ECO:0008006" key="3">
    <source>
        <dbReference type="Google" id="ProtNLM"/>
    </source>
</evidence>
<dbReference type="Proteomes" id="UP000294419">
    <property type="component" value="Chromosome"/>
</dbReference>
<name>A0A4P6ZCR6_9FLAO</name>
<dbReference type="Gene3D" id="2.60.40.1120">
    <property type="entry name" value="Carboxypeptidase-like, regulatory domain"/>
    <property type="match status" value="1"/>
</dbReference>